<proteinExistence type="predicted"/>
<feature type="non-terminal residue" evidence="2">
    <location>
        <position position="1"/>
    </location>
</feature>
<sequence>SVEPYSGQQLASFDHHHGHHEPLAIVDHHPMPPPFVVLFKE</sequence>
<organism evidence="2 3">
    <name type="scientific">Trifolium medium</name>
    <dbReference type="NCBI Taxonomy" id="97028"/>
    <lineage>
        <taxon>Eukaryota</taxon>
        <taxon>Viridiplantae</taxon>
        <taxon>Streptophyta</taxon>
        <taxon>Embryophyta</taxon>
        <taxon>Tracheophyta</taxon>
        <taxon>Spermatophyta</taxon>
        <taxon>Magnoliopsida</taxon>
        <taxon>eudicotyledons</taxon>
        <taxon>Gunneridae</taxon>
        <taxon>Pentapetalae</taxon>
        <taxon>rosids</taxon>
        <taxon>fabids</taxon>
        <taxon>Fabales</taxon>
        <taxon>Fabaceae</taxon>
        <taxon>Papilionoideae</taxon>
        <taxon>50 kb inversion clade</taxon>
        <taxon>NPAAA clade</taxon>
        <taxon>Hologalegina</taxon>
        <taxon>IRL clade</taxon>
        <taxon>Trifolieae</taxon>
        <taxon>Trifolium</taxon>
    </lineage>
</organism>
<comment type="caution">
    <text evidence="2">The sequence shown here is derived from an EMBL/GenBank/DDBJ whole genome shotgun (WGS) entry which is preliminary data.</text>
</comment>
<keyword evidence="3" id="KW-1185">Reference proteome</keyword>
<evidence type="ECO:0000313" key="2">
    <source>
        <dbReference type="EMBL" id="MCI95102.1"/>
    </source>
</evidence>
<dbReference type="Proteomes" id="UP000265520">
    <property type="component" value="Unassembled WGS sequence"/>
</dbReference>
<reference evidence="2 3" key="1">
    <citation type="journal article" date="2018" name="Front. Plant Sci.">
        <title>Red Clover (Trifolium pratense) and Zigzag Clover (T. medium) - A Picture of Genomic Similarities and Differences.</title>
        <authorList>
            <person name="Dluhosova J."/>
            <person name="Istvanek J."/>
            <person name="Nedelnik J."/>
            <person name="Repkova J."/>
        </authorList>
    </citation>
    <scope>NUCLEOTIDE SEQUENCE [LARGE SCALE GENOMIC DNA]</scope>
    <source>
        <strain evidence="3">cv. 10/8</strain>
        <tissue evidence="2">Leaf</tissue>
    </source>
</reference>
<feature type="compositionally biased region" description="Basic and acidic residues" evidence="1">
    <location>
        <begin position="20"/>
        <end position="30"/>
    </location>
</feature>
<evidence type="ECO:0000313" key="3">
    <source>
        <dbReference type="Proteomes" id="UP000265520"/>
    </source>
</evidence>
<evidence type="ECO:0000256" key="1">
    <source>
        <dbReference type="SAM" id="MobiDB-lite"/>
    </source>
</evidence>
<protein>
    <submittedName>
        <fullName evidence="2">Uncharacterized protein</fullName>
    </submittedName>
</protein>
<feature type="compositionally biased region" description="Polar residues" evidence="1">
    <location>
        <begin position="1"/>
        <end position="11"/>
    </location>
</feature>
<dbReference type="EMBL" id="LXQA011375987">
    <property type="protein sequence ID" value="MCI95102.1"/>
    <property type="molecule type" value="Genomic_DNA"/>
</dbReference>
<accession>A0A392W5X1</accession>
<feature type="region of interest" description="Disordered" evidence="1">
    <location>
        <begin position="1"/>
        <end position="31"/>
    </location>
</feature>
<name>A0A392W5X1_9FABA</name>
<dbReference type="AlphaFoldDB" id="A0A392W5X1"/>